<dbReference type="InterPro" id="IPR051126">
    <property type="entry name" value="Thiosulfate_sulfurtransferase"/>
</dbReference>
<dbReference type="Gene3D" id="3.40.250.10">
    <property type="entry name" value="Rhodanese-like domain"/>
    <property type="match status" value="2"/>
</dbReference>
<feature type="domain" description="Rhodanese" evidence="3">
    <location>
        <begin position="53"/>
        <end position="141"/>
    </location>
</feature>
<dbReference type="SMART" id="SM00450">
    <property type="entry name" value="RHOD"/>
    <property type="match status" value="2"/>
</dbReference>
<feature type="signal peptide" evidence="2">
    <location>
        <begin position="1"/>
        <end position="21"/>
    </location>
</feature>
<dbReference type="InterPro" id="IPR036873">
    <property type="entry name" value="Rhodanese-like_dom_sf"/>
</dbReference>
<dbReference type="RefSeq" id="WP_343332952.1">
    <property type="nucleotide sequence ID" value="NZ_JAPOHD010000020.1"/>
</dbReference>
<accession>A0A9X3F526</accession>
<evidence type="ECO:0000256" key="1">
    <source>
        <dbReference type="ARBA" id="ARBA00022737"/>
    </source>
</evidence>
<keyword evidence="1" id="KW-0677">Repeat</keyword>
<gene>
    <name evidence="4" type="ORF">OU798_09710</name>
</gene>
<comment type="caution">
    <text evidence="4">The sequence shown here is derived from an EMBL/GenBank/DDBJ whole genome shotgun (WGS) entry which is preliminary data.</text>
</comment>
<dbReference type="CDD" id="cd01449">
    <property type="entry name" value="TST_Repeat_2"/>
    <property type="match status" value="1"/>
</dbReference>
<keyword evidence="2" id="KW-0732">Signal</keyword>
<dbReference type="PANTHER" id="PTHR43855:SF1">
    <property type="entry name" value="THIOSULFATE SULFURTRANSFERASE"/>
    <property type="match status" value="1"/>
</dbReference>
<proteinExistence type="predicted"/>
<dbReference type="PROSITE" id="PS50206">
    <property type="entry name" value="RHODANESE_3"/>
    <property type="match status" value="2"/>
</dbReference>
<sequence>MKLNRLFLLALVLFVASAVSAQDLISATELAKISKNEDVVIICATSEANYKVHITGSANVPHSDLYKGTPAEAYINSPAEMAKVLGAKGVTTDKTIVVYDEGSAKYAGRLYWILKYLGAPNVKMLDGNLKGWKAKRKPITGSPTNVVAATFTAKADAGQLATMDEVKKAVGNSSYVLVDARKPDEFGGTAESKTLTRKGHIPGAVNVNHETVLDDKGLLKPNDALKALFEAKGITKDKTAIVYCETSVRAGVVYLALKGLGYPNVKVYDGAYLEWQTTASNKVE</sequence>
<organism evidence="4 5">
    <name type="scientific">Draconibacterium aestuarii</name>
    <dbReference type="NCBI Taxonomy" id="2998507"/>
    <lineage>
        <taxon>Bacteria</taxon>
        <taxon>Pseudomonadati</taxon>
        <taxon>Bacteroidota</taxon>
        <taxon>Bacteroidia</taxon>
        <taxon>Marinilabiliales</taxon>
        <taxon>Prolixibacteraceae</taxon>
        <taxon>Draconibacterium</taxon>
    </lineage>
</organism>
<dbReference type="SUPFAM" id="SSF52821">
    <property type="entry name" value="Rhodanese/Cell cycle control phosphatase"/>
    <property type="match status" value="2"/>
</dbReference>
<feature type="chain" id="PRO_5040872073" evidence="2">
    <location>
        <begin position="22"/>
        <end position="284"/>
    </location>
</feature>
<dbReference type="CDD" id="cd01448">
    <property type="entry name" value="TST_Repeat_1"/>
    <property type="match status" value="1"/>
</dbReference>
<reference evidence="4" key="1">
    <citation type="submission" date="2022-11" db="EMBL/GenBank/DDBJ databases">
        <title>Marilongibacter aestuarii gen. nov., sp. nov., isolated from tidal flat sediment.</title>
        <authorList>
            <person name="Jiayan W."/>
        </authorList>
    </citation>
    <scope>NUCLEOTIDE SEQUENCE</scope>
    <source>
        <strain evidence="4">Z1-6</strain>
    </source>
</reference>
<dbReference type="InterPro" id="IPR001763">
    <property type="entry name" value="Rhodanese-like_dom"/>
</dbReference>
<evidence type="ECO:0000259" key="3">
    <source>
        <dbReference type="PROSITE" id="PS50206"/>
    </source>
</evidence>
<dbReference type="AlphaFoldDB" id="A0A9X3F526"/>
<dbReference type="PANTHER" id="PTHR43855">
    <property type="entry name" value="THIOSULFATE SULFURTRANSFERASE"/>
    <property type="match status" value="1"/>
</dbReference>
<dbReference type="Proteomes" id="UP001145087">
    <property type="component" value="Unassembled WGS sequence"/>
</dbReference>
<evidence type="ECO:0000256" key="2">
    <source>
        <dbReference type="SAM" id="SignalP"/>
    </source>
</evidence>
<feature type="domain" description="Rhodanese" evidence="3">
    <location>
        <begin position="171"/>
        <end position="284"/>
    </location>
</feature>
<dbReference type="EMBL" id="JAPOHD010000020">
    <property type="protein sequence ID" value="MCY1720618.1"/>
    <property type="molecule type" value="Genomic_DNA"/>
</dbReference>
<name>A0A9X3F526_9BACT</name>
<protein>
    <submittedName>
        <fullName evidence="4">Sulfurtransferase</fullName>
    </submittedName>
</protein>
<evidence type="ECO:0000313" key="5">
    <source>
        <dbReference type="Proteomes" id="UP001145087"/>
    </source>
</evidence>
<evidence type="ECO:0000313" key="4">
    <source>
        <dbReference type="EMBL" id="MCY1720618.1"/>
    </source>
</evidence>
<keyword evidence="5" id="KW-1185">Reference proteome</keyword>
<dbReference type="Pfam" id="PF00581">
    <property type="entry name" value="Rhodanese"/>
    <property type="match status" value="2"/>
</dbReference>